<reference evidence="5 6" key="1">
    <citation type="submission" date="2020-04" db="EMBL/GenBank/DDBJ databases">
        <title>MicrobeNet Type strains.</title>
        <authorList>
            <person name="Nicholson A.C."/>
        </authorList>
    </citation>
    <scope>NUCLEOTIDE SEQUENCE [LARGE SCALE GENOMIC DNA]</scope>
    <source>
        <strain evidence="5 6">ATCC 23612</strain>
    </source>
</reference>
<organism evidence="5 6">
    <name type="scientific">Nocardiopsis alborubida</name>
    <dbReference type="NCBI Taxonomy" id="146802"/>
    <lineage>
        <taxon>Bacteria</taxon>
        <taxon>Bacillati</taxon>
        <taxon>Actinomycetota</taxon>
        <taxon>Actinomycetes</taxon>
        <taxon>Streptosporangiales</taxon>
        <taxon>Nocardiopsidaceae</taxon>
        <taxon>Nocardiopsis</taxon>
    </lineage>
</organism>
<keyword evidence="6" id="KW-1185">Reference proteome</keyword>
<dbReference type="InterPro" id="IPR050490">
    <property type="entry name" value="Bact_solute-bd_prot1"/>
</dbReference>
<name>A0A7X6MCB3_9ACTN</name>
<evidence type="ECO:0000256" key="4">
    <source>
        <dbReference type="SAM" id="SignalP"/>
    </source>
</evidence>
<comment type="similarity">
    <text evidence="1">Belongs to the bacterial solute-binding protein 1 family.</text>
</comment>
<dbReference type="AlphaFoldDB" id="A0A7X6MCB3"/>
<sequence length="473" mass="51474">MRARRRSPRPVLCAALSLLLLGSAACDARDERDERVLRVALPVDVTATGDAGEGGVYTRFIERWEAENEGWEVDVRWLSPRADEQRSQMVVALQADPAAYDVLLLDNQWVPEFHERGWLAEVDTRGDGPLAWNGFLGRARDAVCYGGRARAVPFHMDVGLLYYRADLVGPEEVTARIEEDGWRGLLGLAGEVRDEHGLDHGYTGQFADYEGLTVNALEFVLGGHPGLEADSRGTFHGTDGAESGEAQGGCVTSAGASGEFQGLEVLETGLDPEAGGVIPRTALEETETESLNRFRGGEVVFMRHWPRVVPQLQADSESAETLREGLRWVGWAGEAQGGDPAFGVLRLPAAVLGGNSLAVTGESPHRDEAWSLVAAMTGQDVQAEFREAGLLPARGNGYRLSGAEDRDVRYWEELRDAVGEGLLRPRTPYYPYVSEVLRDHVDTQIRPGSTDPHPEDMVCELNAALAGRISTCG</sequence>
<gene>
    <name evidence="5" type="ORF">HGB44_05320</name>
</gene>
<evidence type="ECO:0000313" key="5">
    <source>
        <dbReference type="EMBL" id="NKY97095.1"/>
    </source>
</evidence>
<evidence type="ECO:0000256" key="1">
    <source>
        <dbReference type="ARBA" id="ARBA00008520"/>
    </source>
</evidence>
<evidence type="ECO:0000256" key="3">
    <source>
        <dbReference type="ARBA" id="ARBA00022729"/>
    </source>
</evidence>
<dbReference type="SUPFAM" id="SSF53850">
    <property type="entry name" value="Periplasmic binding protein-like II"/>
    <property type="match status" value="1"/>
</dbReference>
<keyword evidence="2" id="KW-0813">Transport</keyword>
<proteinExistence type="inferred from homology"/>
<accession>A0A7X6MCB3</accession>
<dbReference type="Gene3D" id="3.40.190.10">
    <property type="entry name" value="Periplasmic binding protein-like II"/>
    <property type="match status" value="2"/>
</dbReference>
<dbReference type="PANTHER" id="PTHR43649:SF34">
    <property type="entry name" value="ABC TRANSPORTER PERIPLASMIC-BINDING PROTEIN YCJN-RELATED"/>
    <property type="match status" value="1"/>
</dbReference>
<dbReference type="InterPro" id="IPR006059">
    <property type="entry name" value="SBP"/>
</dbReference>
<feature type="chain" id="PRO_5039126019" evidence="4">
    <location>
        <begin position="29"/>
        <end position="473"/>
    </location>
</feature>
<dbReference type="PROSITE" id="PS51257">
    <property type="entry name" value="PROKAR_LIPOPROTEIN"/>
    <property type="match status" value="1"/>
</dbReference>
<dbReference type="Pfam" id="PF01547">
    <property type="entry name" value="SBP_bac_1"/>
    <property type="match status" value="1"/>
</dbReference>
<protein>
    <submittedName>
        <fullName evidence="5">Extracellular solute-binding protein</fullName>
    </submittedName>
</protein>
<comment type="caution">
    <text evidence="5">The sequence shown here is derived from an EMBL/GenBank/DDBJ whole genome shotgun (WGS) entry which is preliminary data.</text>
</comment>
<dbReference type="Proteomes" id="UP000553209">
    <property type="component" value="Unassembled WGS sequence"/>
</dbReference>
<evidence type="ECO:0000256" key="2">
    <source>
        <dbReference type="ARBA" id="ARBA00022448"/>
    </source>
</evidence>
<dbReference type="PANTHER" id="PTHR43649">
    <property type="entry name" value="ARABINOSE-BINDING PROTEIN-RELATED"/>
    <property type="match status" value="1"/>
</dbReference>
<evidence type="ECO:0000313" key="6">
    <source>
        <dbReference type="Proteomes" id="UP000553209"/>
    </source>
</evidence>
<dbReference type="EMBL" id="JAAXPG010000004">
    <property type="protein sequence ID" value="NKY97095.1"/>
    <property type="molecule type" value="Genomic_DNA"/>
</dbReference>
<feature type="signal peptide" evidence="4">
    <location>
        <begin position="1"/>
        <end position="28"/>
    </location>
</feature>
<keyword evidence="3 4" id="KW-0732">Signal</keyword>